<feature type="region of interest" description="Disordered" evidence="1">
    <location>
        <begin position="277"/>
        <end position="307"/>
    </location>
</feature>
<dbReference type="InterPro" id="IPR008701">
    <property type="entry name" value="NPP1"/>
</dbReference>
<dbReference type="Pfam" id="PF05630">
    <property type="entry name" value="NPP1"/>
    <property type="match status" value="1"/>
</dbReference>
<keyword evidence="4" id="KW-1185">Reference proteome</keyword>
<evidence type="ECO:0000256" key="2">
    <source>
        <dbReference type="SAM" id="SignalP"/>
    </source>
</evidence>
<proteinExistence type="predicted"/>
<keyword evidence="2" id="KW-0732">Signal</keyword>
<feature type="compositionally biased region" description="Basic and acidic residues" evidence="1">
    <location>
        <begin position="277"/>
        <end position="287"/>
    </location>
</feature>
<dbReference type="PANTHER" id="PTHR33657:SF6">
    <property type="entry name" value="SECRETED PROTEIN"/>
    <property type="match status" value="1"/>
</dbReference>
<dbReference type="PANTHER" id="PTHR33657">
    <property type="entry name" value="DOMAIN PROTEIN, PUTATIVE (AFU_ORTHOLOGUE AFUA_5G00600)-RELATED"/>
    <property type="match status" value="1"/>
</dbReference>
<dbReference type="EMBL" id="JFFI01001358">
    <property type="protein sequence ID" value="KXH60743.1"/>
    <property type="molecule type" value="Genomic_DNA"/>
</dbReference>
<organism evidence="3 4">
    <name type="scientific">Colletotrichum salicis</name>
    <dbReference type="NCBI Taxonomy" id="1209931"/>
    <lineage>
        <taxon>Eukaryota</taxon>
        <taxon>Fungi</taxon>
        <taxon>Dikarya</taxon>
        <taxon>Ascomycota</taxon>
        <taxon>Pezizomycotina</taxon>
        <taxon>Sordariomycetes</taxon>
        <taxon>Hypocreomycetidae</taxon>
        <taxon>Glomerellales</taxon>
        <taxon>Glomerellaceae</taxon>
        <taxon>Colletotrichum</taxon>
        <taxon>Colletotrichum acutatum species complex</taxon>
    </lineage>
</organism>
<protein>
    <submittedName>
        <fullName evidence="3">NPP1 domain-containing protein</fullName>
    </submittedName>
</protein>
<gene>
    <name evidence="3" type="ORF">CSAL01_09368</name>
</gene>
<dbReference type="AlphaFoldDB" id="A0A135UK14"/>
<name>A0A135UK14_9PEZI</name>
<feature type="chain" id="PRO_5007804915" evidence="2">
    <location>
        <begin position="21"/>
        <end position="307"/>
    </location>
</feature>
<dbReference type="Proteomes" id="UP000070121">
    <property type="component" value="Unassembled WGS sequence"/>
</dbReference>
<comment type="caution">
    <text evidence="3">The sequence shown here is derived from an EMBL/GenBank/DDBJ whole genome shotgun (WGS) entry which is preliminary data.</text>
</comment>
<feature type="signal peptide" evidence="2">
    <location>
        <begin position="1"/>
        <end position="20"/>
    </location>
</feature>
<reference evidence="3 4" key="1">
    <citation type="submission" date="2014-02" db="EMBL/GenBank/DDBJ databases">
        <title>The genome sequence of Colletotrichum salicis CBS 607.94.</title>
        <authorList>
            <person name="Baroncelli R."/>
            <person name="Thon M.R."/>
        </authorList>
    </citation>
    <scope>NUCLEOTIDE SEQUENCE [LARGE SCALE GENOMIC DNA]</scope>
    <source>
        <strain evidence="3 4">CBS 607.94</strain>
    </source>
</reference>
<evidence type="ECO:0000313" key="4">
    <source>
        <dbReference type="Proteomes" id="UP000070121"/>
    </source>
</evidence>
<sequence>MLNNFGPWLGCLVLFRGVASSILPRANDNANGHQWINHDAVVPFTQSAADGLGGDLELRFNPYLWVSGGCDPYPAVDGEGNLGAGLKPTGGGRSGCGAGGKGQVYARRGMSNDRNGIMYSYYTPKVRWAKGDSNGHRHYWASVVVWVNRWGCDEEDITSIWPVGVSYTTDHLNWGTSSAAGGDISFRAADVGLNMPTHAKMQIHDNAMSPFKNADGENIFERTLISWESLPTLAKDALTDVRYEKTQVPFNDANFQAQMDAAYQEAFFVGVAPSKCDPVEGPKKVDTPDDPPVTATTRVPKPQSTDA</sequence>
<evidence type="ECO:0000313" key="3">
    <source>
        <dbReference type="EMBL" id="KXH60743.1"/>
    </source>
</evidence>
<dbReference type="OrthoDB" id="4848105at2759"/>
<dbReference type="STRING" id="1209931.A0A135UK14"/>
<accession>A0A135UK14</accession>
<evidence type="ECO:0000256" key="1">
    <source>
        <dbReference type="SAM" id="MobiDB-lite"/>
    </source>
</evidence>